<proteinExistence type="predicted"/>
<dbReference type="InterPro" id="IPR006522">
    <property type="entry name" value="Phage_virion_morphogenesis"/>
</dbReference>
<evidence type="ECO:0000313" key="2">
    <source>
        <dbReference type="EMBL" id="TSE18941.1"/>
    </source>
</evidence>
<keyword evidence="4" id="KW-1185">Reference proteome</keyword>
<reference evidence="1 3" key="1">
    <citation type="submission" date="2019-03" db="EMBL/GenBank/DDBJ databases">
        <title>Genomic Encyclopedia of Type Strains, Phase IV (KMG-IV): sequencing the most valuable type-strain genomes for metagenomic binning, comparative biology and taxonomic classification.</title>
        <authorList>
            <person name="Goeker M."/>
        </authorList>
    </citation>
    <scope>NUCLEOTIDE SEQUENCE [LARGE SCALE GENOMIC DNA]</scope>
    <source>
        <strain evidence="1 3">DSM 12034</strain>
    </source>
</reference>
<protein>
    <submittedName>
        <fullName evidence="1">Phage virion morphogenesis protein</fullName>
    </submittedName>
</protein>
<dbReference type="Pfam" id="PF05069">
    <property type="entry name" value="Phage_tail_S"/>
    <property type="match status" value="1"/>
</dbReference>
<dbReference type="RefSeq" id="WP_132963590.1">
    <property type="nucleotide sequence ID" value="NZ_SMAH01000020.1"/>
</dbReference>
<sequence length="169" mass="18209">MITVTLDDRALKVAIDGLQGRIANMRPALAAAAQVLREAAMQAFDESRSPDGKAWPRLKPASIVSRARRHSPKGYVKNRARTLARFADAKPLLDTGQLRNSIQVYSVTDTEAVVGTKLPHAAIHQFGGRAGRGRRVSIPARPFLGLSEQAKSEIEDIIRRHVAGGVGGA</sequence>
<dbReference type="NCBIfam" id="TIGR01635">
    <property type="entry name" value="tail_comp_S"/>
    <property type="match status" value="1"/>
</dbReference>
<dbReference type="EMBL" id="SMAH01000020">
    <property type="protein sequence ID" value="TCS94115.1"/>
    <property type="molecule type" value="Genomic_DNA"/>
</dbReference>
<dbReference type="AlphaFoldDB" id="A0A4R3L577"/>
<comment type="caution">
    <text evidence="1">The sequence shown here is derived from an EMBL/GenBank/DDBJ whole genome shotgun (WGS) entry which is preliminary data.</text>
</comment>
<evidence type="ECO:0000313" key="1">
    <source>
        <dbReference type="EMBL" id="TCS94115.1"/>
    </source>
</evidence>
<dbReference type="Proteomes" id="UP000295536">
    <property type="component" value="Unassembled WGS sequence"/>
</dbReference>
<evidence type="ECO:0000313" key="3">
    <source>
        <dbReference type="Proteomes" id="UP000295536"/>
    </source>
</evidence>
<gene>
    <name evidence="1" type="ORF">EDC36_12037</name>
    <name evidence="2" type="ORF">Tigna_02388</name>
</gene>
<accession>A0A4R3L577</accession>
<evidence type="ECO:0000313" key="4">
    <source>
        <dbReference type="Proteomes" id="UP000315577"/>
    </source>
</evidence>
<organism evidence="1 3">
    <name type="scientific">Tepidimonas ignava</name>
    <dbReference type="NCBI Taxonomy" id="114249"/>
    <lineage>
        <taxon>Bacteria</taxon>
        <taxon>Pseudomonadati</taxon>
        <taxon>Pseudomonadota</taxon>
        <taxon>Betaproteobacteria</taxon>
        <taxon>Burkholderiales</taxon>
        <taxon>Tepidimonas</taxon>
    </lineage>
</organism>
<name>A0A4R3L577_9BURK</name>
<dbReference type="EMBL" id="VJNC01000020">
    <property type="protein sequence ID" value="TSE18941.1"/>
    <property type="molecule type" value="Genomic_DNA"/>
</dbReference>
<dbReference type="OrthoDB" id="2081253at2"/>
<reference evidence="2 4" key="2">
    <citation type="submission" date="2019-07" db="EMBL/GenBank/DDBJ databases">
        <title>Tepidimonas ignava SPS-1037 draft genome.</title>
        <authorList>
            <person name="Da Costa M.S."/>
            <person name="Froufe H.J.C."/>
            <person name="Egas C."/>
            <person name="Albuquerque L."/>
        </authorList>
    </citation>
    <scope>NUCLEOTIDE SEQUENCE [LARGE SCALE GENOMIC DNA]</scope>
    <source>
        <strain evidence="2 4">SPS-1037</strain>
    </source>
</reference>
<dbReference type="Proteomes" id="UP000315577">
    <property type="component" value="Unassembled WGS sequence"/>
</dbReference>